<comment type="caution">
    <text evidence="2">The sequence shown here is derived from an EMBL/GenBank/DDBJ whole genome shotgun (WGS) entry which is preliminary data.</text>
</comment>
<reference evidence="2 3" key="1">
    <citation type="submission" date="2019-10" db="EMBL/GenBank/DDBJ databases">
        <title>Gracilibacillus salitolerans sp. nov., a moderate halophile isolated from a saline soil in northwest China.</title>
        <authorList>
            <person name="Gan L."/>
        </authorList>
    </citation>
    <scope>NUCLEOTIDE SEQUENCE [LARGE SCALE GENOMIC DNA]</scope>
    <source>
        <strain evidence="2 3">TP2-8</strain>
    </source>
</reference>
<dbReference type="Gene3D" id="3.80.10.10">
    <property type="entry name" value="Ribonuclease Inhibitor"/>
    <property type="match status" value="1"/>
</dbReference>
<gene>
    <name evidence="2" type="ORF">GH885_01420</name>
</gene>
<sequence>MFHLQNFKKIILLLIIPLALIGCNQESINFEDANLEAAIAAELGNSFSEEDVENVTELNLTDADISNLEGLQQFSSLESISLQDNQVEDFSVLQELEHLESVNVVGNPLEAGQDQLDELADEGIEVIQTVGRADGPGGFLWKVEDENPEVYLQGTIHAGVADFYPLHEEIEKAYLKADVVVPEVDITNVEQSEMQQINMSLGTYQDGSTVKDHISDDVYSEMEETLSQFGIPIEAVEFYKPWILANTIQQLMTQQLGYTQGVDQYFLNKAADDGKEIIDLETAEEQLKIFADTSAEYQEAMLASSLVTVIEYQQQMEELFETYEQGDEEELLEVLSEEEGGSSEMQEENEAFMKAINDDRNQNMAEQIVRFLEEDEADTYFVMVGSLHLLQEPHIRSILEEEGYTAERIH</sequence>
<evidence type="ECO:0000313" key="2">
    <source>
        <dbReference type="EMBL" id="MRI65006.1"/>
    </source>
</evidence>
<keyword evidence="3" id="KW-1185">Reference proteome</keyword>
<evidence type="ECO:0000256" key="1">
    <source>
        <dbReference type="SAM" id="Coils"/>
    </source>
</evidence>
<evidence type="ECO:0008006" key="4">
    <source>
        <dbReference type="Google" id="ProtNLM"/>
    </source>
</evidence>
<dbReference type="PANTHER" id="PTHR40590">
    <property type="entry name" value="CYTOPLASMIC PROTEIN-RELATED"/>
    <property type="match status" value="1"/>
</dbReference>
<dbReference type="CDD" id="cd14789">
    <property type="entry name" value="Tiki"/>
    <property type="match status" value="1"/>
</dbReference>
<dbReference type="PROSITE" id="PS51450">
    <property type="entry name" value="LRR"/>
    <property type="match status" value="1"/>
</dbReference>
<dbReference type="AlphaFoldDB" id="A0A6N7R2D3"/>
<dbReference type="InterPro" id="IPR001611">
    <property type="entry name" value="Leu-rich_rpt"/>
</dbReference>
<dbReference type="EMBL" id="WJEE01000002">
    <property type="protein sequence ID" value="MRI65006.1"/>
    <property type="molecule type" value="Genomic_DNA"/>
</dbReference>
<evidence type="ECO:0000313" key="3">
    <source>
        <dbReference type="Proteomes" id="UP000435187"/>
    </source>
</evidence>
<dbReference type="InterPro" id="IPR032675">
    <property type="entry name" value="LRR_dom_sf"/>
</dbReference>
<dbReference type="Pfam" id="PF01963">
    <property type="entry name" value="TraB_PrgY_gumN"/>
    <property type="match status" value="1"/>
</dbReference>
<dbReference type="InterPro" id="IPR047111">
    <property type="entry name" value="YbaP-like"/>
</dbReference>
<protein>
    <recommendedName>
        <fullName evidence="4">TraB/GumN family protein</fullName>
    </recommendedName>
</protein>
<feature type="coiled-coil region" evidence="1">
    <location>
        <begin position="280"/>
        <end position="329"/>
    </location>
</feature>
<accession>A0A6N7R2D3</accession>
<dbReference type="Proteomes" id="UP000435187">
    <property type="component" value="Unassembled WGS sequence"/>
</dbReference>
<organism evidence="2 3">
    <name type="scientific">Gracilibacillus thailandensis</name>
    <dbReference type="NCBI Taxonomy" id="563735"/>
    <lineage>
        <taxon>Bacteria</taxon>
        <taxon>Bacillati</taxon>
        <taxon>Bacillota</taxon>
        <taxon>Bacilli</taxon>
        <taxon>Bacillales</taxon>
        <taxon>Bacillaceae</taxon>
        <taxon>Gracilibacillus</taxon>
    </lineage>
</organism>
<keyword evidence="1" id="KW-0175">Coiled coil</keyword>
<proteinExistence type="predicted"/>
<dbReference type="PANTHER" id="PTHR40590:SF1">
    <property type="entry name" value="CYTOPLASMIC PROTEIN"/>
    <property type="match status" value="1"/>
</dbReference>
<dbReference type="SUPFAM" id="SSF52058">
    <property type="entry name" value="L domain-like"/>
    <property type="match status" value="1"/>
</dbReference>
<dbReference type="InterPro" id="IPR002816">
    <property type="entry name" value="TraB/PrgY/GumN_fam"/>
</dbReference>
<name>A0A6N7R2D3_9BACI</name>